<keyword evidence="6" id="KW-0029">Amino-acid transport</keyword>
<feature type="transmembrane region" description="Helical" evidence="10">
    <location>
        <begin position="234"/>
        <end position="259"/>
    </location>
</feature>
<dbReference type="GO" id="GO:0015188">
    <property type="term" value="F:L-isoleucine transmembrane transporter activity"/>
    <property type="evidence" value="ECO:0007669"/>
    <property type="project" value="TreeGrafter"/>
</dbReference>
<evidence type="ECO:0000256" key="3">
    <source>
        <dbReference type="ARBA" id="ARBA00022475"/>
    </source>
</evidence>
<feature type="transmembrane region" description="Helical" evidence="10">
    <location>
        <begin position="274"/>
        <end position="293"/>
    </location>
</feature>
<evidence type="ECO:0000256" key="6">
    <source>
        <dbReference type="ARBA" id="ARBA00022970"/>
    </source>
</evidence>
<dbReference type="GO" id="GO:1903806">
    <property type="term" value="P:L-isoleucine import across plasma membrane"/>
    <property type="evidence" value="ECO:0007669"/>
    <property type="project" value="TreeGrafter"/>
</dbReference>
<dbReference type="GO" id="GO:0015192">
    <property type="term" value="F:L-phenylalanine transmembrane transporter activity"/>
    <property type="evidence" value="ECO:0007669"/>
    <property type="project" value="TreeGrafter"/>
</dbReference>
<evidence type="ECO:0000256" key="1">
    <source>
        <dbReference type="ARBA" id="ARBA00004651"/>
    </source>
</evidence>
<evidence type="ECO:0000313" key="12">
    <source>
        <dbReference type="Proteomes" id="UP000217785"/>
    </source>
</evidence>
<dbReference type="InterPro" id="IPR052157">
    <property type="entry name" value="BCAA_transport_permease"/>
</dbReference>
<accession>A0A292YK34</accession>
<dbReference type="Pfam" id="PF02653">
    <property type="entry name" value="BPD_transp_2"/>
    <property type="match status" value="1"/>
</dbReference>
<dbReference type="GO" id="GO:0042941">
    <property type="term" value="P:D-alanine transmembrane transport"/>
    <property type="evidence" value="ECO:0007669"/>
    <property type="project" value="TreeGrafter"/>
</dbReference>
<evidence type="ECO:0000256" key="10">
    <source>
        <dbReference type="SAM" id="Phobius"/>
    </source>
</evidence>
<feature type="transmembrane region" description="Helical" evidence="10">
    <location>
        <begin position="66"/>
        <end position="87"/>
    </location>
</feature>
<dbReference type="GO" id="GO:0015808">
    <property type="term" value="P:L-alanine transport"/>
    <property type="evidence" value="ECO:0007669"/>
    <property type="project" value="TreeGrafter"/>
</dbReference>
<evidence type="ECO:0000256" key="9">
    <source>
        <dbReference type="ARBA" id="ARBA00037998"/>
    </source>
</evidence>
<keyword evidence="4" id="KW-0997">Cell inner membrane</keyword>
<dbReference type="RefSeq" id="WP_096180543.1">
    <property type="nucleotide sequence ID" value="NZ_BDUF01000009.1"/>
</dbReference>
<keyword evidence="5 10" id="KW-0812">Transmembrane</keyword>
<comment type="caution">
    <text evidence="11">The sequence shown here is derived from an EMBL/GenBank/DDBJ whole genome shotgun (WGS) entry which is preliminary data.</text>
</comment>
<keyword evidence="2" id="KW-0813">Transport</keyword>
<dbReference type="Proteomes" id="UP000217785">
    <property type="component" value="Unassembled WGS sequence"/>
</dbReference>
<dbReference type="InterPro" id="IPR001851">
    <property type="entry name" value="ABC_transp_permease"/>
</dbReference>
<comment type="subcellular location">
    <subcellularLocation>
        <location evidence="1">Cell membrane</location>
        <topology evidence="1">Multi-pass membrane protein</topology>
    </subcellularLocation>
</comment>
<proteinExistence type="inferred from homology"/>
<dbReference type="PANTHER" id="PTHR11795:SF371">
    <property type="entry name" value="HIGH-AFFINITY BRANCHED-CHAIN AMINO ACID TRANSPORT SYSTEM PERMEASE PROTEIN LIVH"/>
    <property type="match status" value="1"/>
</dbReference>
<evidence type="ECO:0000256" key="5">
    <source>
        <dbReference type="ARBA" id="ARBA00022692"/>
    </source>
</evidence>
<evidence type="ECO:0000256" key="8">
    <source>
        <dbReference type="ARBA" id="ARBA00023136"/>
    </source>
</evidence>
<feature type="transmembrane region" description="Helical" evidence="10">
    <location>
        <begin position="12"/>
        <end position="31"/>
    </location>
</feature>
<reference evidence="12" key="1">
    <citation type="submission" date="2017-07" db="EMBL/GenBank/DDBJ databases">
        <title>Draft genome sequence of Effusibacillus lacus strain skLN1.</title>
        <authorList>
            <person name="Watanabe M."/>
            <person name="Kojima H."/>
            <person name="Fukui M."/>
        </authorList>
    </citation>
    <scope>NUCLEOTIDE SEQUENCE [LARGE SCALE GENOMIC DNA]</scope>
    <source>
        <strain evidence="12">skLN1</strain>
    </source>
</reference>
<protein>
    <submittedName>
        <fullName evidence="11">Branched-chain amino acid ABC transporter permease</fullName>
    </submittedName>
</protein>
<feature type="transmembrane region" description="Helical" evidence="10">
    <location>
        <begin position="37"/>
        <end position="54"/>
    </location>
</feature>
<keyword evidence="12" id="KW-1185">Reference proteome</keyword>
<dbReference type="PANTHER" id="PTHR11795">
    <property type="entry name" value="BRANCHED-CHAIN AMINO ACID TRANSPORT SYSTEM PERMEASE PROTEIN LIVH"/>
    <property type="match status" value="1"/>
</dbReference>
<keyword evidence="3" id="KW-1003">Cell membrane</keyword>
<dbReference type="EMBL" id="BDUF01000009">
    <property type="protein sequence ID" value="GAX88840.1"/>
    <property type="molecule type" value="Genomic_DNA"/>
</dbReference>
<dbReference type="AlphaFoldDB" id="A0A292YK34"/>
<dbReference type="OrthoDB" id="9807115at2"/>
<dbReference type="GO" id="GO:0005886">
    <property type="term" value="C:plasma membrane"/>
    <property type="evidence" value="ECO:0007669"/>
    <property type="project" value="UniProtKB-SubCell"/>
</dbReference>
<feature type="transmembrane region" description="Helical" evidence="10">
    <location>
        <begin position="150"/>
        <end position="167"/>
    </location>
</feature>
<keyword evidence="7 10" id="KW-1133">Transmembrane helix</keyword>
<keyword evidence="8 10" id="KW-0472">Membrane</keyword>
<feature type="transmembrane region" description="Helical" evidence="10">
    <location>
        <begin position="99"/>
        <end position="122"/>
    </location>
</feature>
<comment type="similarity">
    <text evidence="9">Belongs to the binding-protein-dependent transport system permease family. LivHM subfamily.</text>
</comment>
<dbReference type="GO" id="GO:0015190">
    <property type="term" value="F:L-leucine transmembrane transporter activity"/>
    <property type="evidence" value="ECO:0007669"/>
    <property type="project" value="TreeGrafter"/>
</dbReference>
<sequence>MDYVIQQIINGISVGSIYALIALGYTMVYGIIKLINFAHGDVFMVGAFVGLFSVQALEAQGMQSKIAIFLIALLVSMIASALLGIVIERTAYKPLRNASRIAVLITAIGVSFMLEYLMVYFLGPQVKGFPEIIEKTQYTIFGVQIDSNQIMILLVTVALMVILQFVVHRTKIGKAMRAVSFDQEAARLMGINVDTTISATFAVGSALAAAGGVIFGMTYSSVDPFMGIIPGLKAFVAAVLGGIGIIPGAFVGGLLLGVIETGVSSVGYSMWRDGVAFAILIGILIFKPSGLFGKNVREKV</sequence>
<name>A0A292YK34_9BACL</name>
<evidence type="ECO:0000313" key="11">
    <source>
        <dbReference type="EMBL" id="GAX88840.1"/>
    </source>
</evidence>
<evidence type="ECO:0000256" key="4">
    <source>
        <dbReference type="ARBA" id="ARBA00022519"/>
    </source>
</evidence>
<dbReference type="CDD" id="cd06582">
    <property type="entry name" value="TM_PBP1_LivH_like"/>
    <property type="match status" value="1"/>
</dbReference>
<feature type="transmembrane region" description="Helical" evidence="10">
    <location>
        <begin position="197"/>
        <end position="222"/>
    </location>
</feature>
<organism evidence="11 12">
    <name type="scientific">Effusibacillus lacus</name>
    <dbReference type="NCBI Taxonomy" id="1348429"/>
    <lineage>
        <taxon>Bacteria</taxon>
        <taxon>Bacillati</taxon>
        <taxon>Bacillota</taxon>
        <taxon>Bacilli</taxon>
        <taxon>Bacillales</taxon>
        <taxon>Alicyclobacillaceae</taxon>
        <taxon>Effusibacillus</taxon>
    </lineage>
</organism>
<evidence type="ECO:0000256" key="2">
    <source>
        <dbReference type="ARBA" id="ARBA00022448"/>
    </source>
</evidence>
<dbReference type="GO" id="GO:0005304">
    <property type="term" value="F:L-valine transmembrane transporter activity"/>
    <property type="evidence" value="ECO:0007669"/>
    <property type="project" value="TreeGrafter"/>
</dbReference>
<evidence type="ECO:0000256" key="7">
    <source>
        <dbReference type="ARBA" id="ARBA00022989"/>
    </source>
</evidence>
<gene>
    <name evidence="11" type="ORF">EFBL_0454</name>
</gene>